<dbReference type="Gene3D" id="1.10.287.1080">
    <property type="entry name" value="MazG-like"/>
    <property type="match status" value="1"/>
</dbReference>
<dbReference type="OrthoDB" id="3183959at2"/>
<dbReference type="GeneID" id="77465358"/>
<evidence type="ECO:0000313" key="1">
    <source>
        <dbReference type="EMBL" id="VWL91603.1"/>
    </source>
</evidence>
<dbReference type="Proteomes" id="UP000405524">
    <property type="component" value="Unassembled WGS sequence"/>
</dbReference>
<gene>
    <name evidence="1" type="ORF">JKKLCJKK_00367</name>
</gene>
<organism evidence="1 2">
    <name type="scientific">Collinsella intestinalis</name>
    <dbReference type="NCBI Taxonomy" id="147207"/>
    <lineage>
        <taxon>Bacteria</taxon>
        <taxon>Bacillati</taxon>
        <taxon>Actinomycetota</taxon>
        <taxon>Coriobacteriia</taxon>
        <taxon>Coriobacteriales</taxon>
        <taxon>Coriobacteriaceae</taxon>
        <taxon>Collinsella</taxon>
    </lineage>
</organism>
<dbReference type="RefSeq" id="WP_152063102.1">
    <property type="nucleotide sequence ID" value="NZ_CABWIC010000007.1"/>
</dbReference>
<accession>A0A5K1ITC2</accession>
<name>A0A5K1ITC2_9ACTN</name>
<protein>
    <recommendedName>
        <fullName evidence="3">Nucleotide pyrophosphohydrolase</fullName>
    </recommendedName>
</protein>
<dbReference type="EMBL" id="CABWIC010000007">
    <property type="protein sequence ID" value="VWL91603.1"/>
    <property type="molecule type" value="Genomic_DNA"/>
</dbReference>
<reference evidence="1 2" key="1">
    <citation type="submission" date="2019-10" db="EMBL/GenBank/DDBJ databases">
        <authorList>
            <person name="Wolf R A."/>
        </authorList>
    </citation>
    <scope>NUCLEOTIDE SEQUENCE [LARGE SCALE GENOMIC DNA]</scope>
    <source>
        <strain evidence="1">Collinsella_intestinalis_DSM_13632</strain>
    </source>
</reference>
<sequence length="107" mass="12037">MTRVKLTSVRTFPHVAPNKPQALKVLEEASETVEACKKWLLADGFQKCNAEQVPADWADAEFNDLMDEIADTIQASCNLAAALGVEDLTPYLARCEERNRHRGRYDE</sequence>
<dbReference type="SUPFAM" id="SSF101386">
    <property type="entry name" value="all-alpha NTP pyrophosphatases"/>
    <property type="match status" value="1"/>
</dbReference>
<evidence type="ECO:0008006" key="3">
    <source>
        <dbReference type="Google" id="ProtNLM"/>
    </source>
</evidence>
<dbReference type="AlphaFoldDB" id="A0A5K1ITC2"/>
<proteinExistence type="predicted"/>
<evidence type="ECO:0000313" key="2">
    <source>
        <dbReference type="Proteomes" id="UP000405524"/>
    </source>
</evidence>